<dbReference type="Gene3D" id="3.20.20.70">
    <property type="entry name" value="Aldolase class I"/>
    <property type="match status" value="1"/>
</dbReference>
<comment type="caution">
    <text evidence="2">The sequence shown here is derived from an EMBL/GenBank/DDBJ whole genome shotgun (WGS) entry which is preliminary data.</text>
</comment>
<feature type="domain" description="PseI/NeuA/B-like" evidence="1">
    <location>
        <begin position="261"/>
        <end position="490"/>
    </location>
</feature>
<name>A0A365TQ75_9GAMM</name>
<dbReference type="InterPro" id="IPR036732">
    <property type="entry name" value="AFP_Neu5c_C_sf"/>
</dbReference>
<gene>
    <name evidence="2" type="ORF">DQ400_08955</name>
</gene>
<dbReference type="SUPFAM" id="SSF51569">
    <property type="entry name" value="Aldolase"/>
    <property type="match status" value="1"/>
</dbReference>
<dbReference type="InterPro" id="IPR051690">
    <property type="entry name" value="PseI-like"/>
</dbReference>
<dbReference type="PANTHER" id="PTHR42966:SF1">
    <property type="entry name" value="SIALIC ACID SYNTHASE"/>
    <property type="match status" value="1"/>
</dbReference>
<dbReference type="PANTHER" id="PTHR42966">
    <property type="entry name" value="N-ACETYLNEURAMINATE SYNTHASE"/>
    <property type="match status" value="1"/>
</dbReference>
<accession>A0A365TQ75</accession>
<dbReference type="RefSeq" id="WP_113269450.1">
    <property type="nucleotide sequence ID" value="NZ_QNTU01000004.1"/>
</dbReference>
<dbReference type="InterPro" id="IPR029044">
    <property type="entry name" value="Nucleotide-diphossugar_trans"/>
</dbReference>
<protein>
    <recommendedName>
        <fullName evidence="1">PseI/NeuA/B-like domain-containing protein</fullName>
    </recommendedName>
</protein>
<organism evidence="2 3">
    <name type="scientific">Vreelandella sulfidaeris</name>
    <dbReference type="NCBI Taxonomy" id="115553"/>
    <lineage>
        <taxon>Bacteria</taxon>
        <taxon>Pseudomonadati</taxon>
        <taxon>Pseudomonadota</taxon>
        <taxon>Gammaproteobacteria</taxon>
        <taxon>Oceanospirillales</taxon>
        <taxon>Halomonadaceae</taxon>
        <taxon>Vreelandella</taxon>
    </lineage>
</organism>
<dbReference type="Gene3D" id="3.90.550.10">
    <property type="entry name" value="Spore Coat Polysaccharide Biosynthesis Protein SpsA, Chain A"/>
    <property type="match status" value="1"/>
</dbReference>
<dbReference type="Pfam" id="PF03102">
    <property type="entry name" value="NeuB"/>
    <property type="match status" value="1"/>
</dbReference>
<dbReference type="InterPro" id="IPR013132">
    <property type="entry name" value="PseI/NeuA/B-like_N"/>
</dbReference>
<dbReference type="SUPFAM" id="SSF51269">
    <property type="entry name" value="AFP III-like domain"/>
    <property type="match status" value="1"/>
</dbReference>
<evidence type="ECO:0000313" key="3">
    <source>
        <dbReference type="Proteomes" id="UP000252204"/>
    </source>
</evidence>
<dbReference type="GO" id="GO:0016051">
    <property type="term" value="P:carbohydrate biosynthetic process"/>
    <property type="evidence" value="ECO:0007669"/>
    <property type="project" value="InterPro"/>
</dbReference>
<dbReference type="AlphaFoldDB" id="A0A365TQ75"/>
<dbReference type="InterPro" id="IPR013785">
    <property type="entry name" value="Aldolase_TIM"/>
</dbReference>
<dbReference type="InterPro" id="IPR003329">
    <property type="entry name" value="Cytidylyl_trans"/>
</dbReference>
<keyword evidence="3" id="KW-1185">Reference proteome</keyword>
<dbReference type="Pfam" id="PF02348">
    <property type="entry name" value="CTP_transf_3"/>
    <property type="match status" value="1"/>
</dbReference>
<reference evidence="3" key="1">
    <citation type="submission" date="2018-06" db="EMBL/GenBank/DDBJ databases">
        <title>Whole genome sequencing of four bacterial strains from South Shetland trench revealing bio-synthetic gene clusters.</title>
        <authorList>
            <person name="Abdel-Mageed W.M."/>
            <person name="Lehri B."/>
            <person name="Jarmusch S."/>
            <person name="Miranda K."/>
            <person name="Goodfellow M."/>
            <person name="Jaspars M."/>
            <person name="Karlyshev A.V."/>
        </authorList>
    </citation>
    <scope>NUCLEOTIDE SEQUENCE [LARGE SCALE GENOMIC DNA]</scope>
    <source>
        <strain evidence="3">SST4</strain>
    </source>
</reference>
<evidence type="ECO:0000259" key="1">
    <source>
        <dbReference type="Pfam" id="PF03102"/>
    </source>
</evidence>
<proteinExistence type="predicted"/>
<evidence type="ECO:0000313" key="2">
    <source>
        <dbReference type="EMBL" id="RBI67802.1"/>
    </source>
</evidence>
<dbReference type="SUPFAM" id="SSF53448">
    <property type="entry name" value="Nucleotide-diphospho-sugar transferases"/>
    <property type="match status" value="1"/>
</dbReference>
<dbReference type="InterPro" id="IPR057736">
    <property type="entry name" value="SAF_PseI/NeuA/NeuB"/>
</dbReference>
<dbReference type="GO" id="GO:0047444">
    <property type="term" value="F:N-acylneuraminate-9-phosphate synthase activity"/>
    <property type="evidence" value="ECO:0007669"/>
    <property type="project" value="TreeGrafter"/>
</dbReference>
<dbReference type="EMBL" id="QNTU01000004">
    <property type="protein sequence ID" value="RBI67802.1"/>
    <property type="molecule type" value="Genomic_DNA"/>
</dbReference>
<dbReference type="OrthoDB" id="9781701at2"/>
<dbReference type="Proteomes" id="UP000252204">
    <property type="component" value="Unassembled WGS sequence"/>
</dbReference>
<dbReference type="CDD" id="cd11615">
    <property type="entry name" value="SAF_NeuB_like"/>
    <property type="match status" value="1"/>
</dbReference>
<dbReference type="Gene3D" id="3.90.1210.10">
    <property type="entry name" value="Antifreeze-like/N-acetylneuraminic acid synthase C-terminal domain"/>
    <property type="match status" value="1"/>
</dbReference>
<sequence length="570" mass="64384">MKIGIIILCRYSSSRLPGKALKEIAGRSVLGHIIDRLKIGANSYPIIVATSEDESDDPIARFCTHSNTPCFRGPLNDVSSRFAACAEAWELDYAVRINGDNIFTDPETLIAMMAIAQTGIYDFITNVPGRTFPYGVSVEILRTAFYRETLICQDENHREHLTSWLYENESVGNRYVYLNDHTPEAEGLQLALDTIEDLSSLTQIIERMSRRPSSYTLKEIAKLYNKKHFKNPWEGKHGPLLIAEIGGNHEGDFEVAKELTRQAVLTDVDYIKFQLYRGDTLVSSHESPDRNAHFKRFELTREQHVELAKMCQAGGVGYMASVWDLEMLDWVDEYMPIYKIGSGDLTAWPIIREFARRGKPIILSTGLATLEEVMQTITQIQLVDSRYNNPEWLCLLQCTSMYPIPIEDANLRVMDTLKECTGLEVGYSDHTEGSTSLRTASAMGAQVLEFHFTDSREGKVFRDHKVSLIPEEVKKLQKDLKVIDALRGSRAKLPQPIEIEQGHVTSFRRGAYLARSIKEGESIAAEDVSLLRPAHGTDARNTDELFEAIALKNIKLRAAIEKNIDYKKKG</sequence>